<accession>A0A8T0HUV7</accession>
<evidence type="ECO:0000313" key="3">
    <source>
        <dbReference type="Proteomes" id="UP000822688"/>
    </source>
</evidence>
<keyword evidence="3" id="KW-1185">Reference proteome</keyword>
<protein>
    <recommendedName>
        <fullName evidence="4">Secreted protein</fullName>
    </recommendedName>
</protein>
<dbReference type="AlphaFoldDB" id="A0A8T0HUV7"/>
<evidence type="ECO:0000313" key="2">
    <source>
        <dbReference type="EMBL" id="KAG0574505.1"/>
    </source>
</evidence>
<evidence type="ECO:0000256" key="1">
    <source>
        <dbReference type="SAM" id="SignalP"/>
    </source>
</evidence>
<gene>
    <name evidence="2" type="ORF">KC19_VG266800</name>
</gene>
<evidence type="ECO:0008006" key="4">
    <source>
        <dbReference type="Google" id="ProtNLM"/>
    </source>
</evidence>
<comment type="caution">
    <text evidence="2">The sequence shown here is derived from an EMBL/GenBank/DDBJ whole genome shotgun (WGS) entry which is preliminary data.</text>
</comment>
<reference evidence="2" key="1">
    <citation type="submission" date="2020-06" db="EMBL/GenBank/DDBJ databases">
        <title>WGS assembly of Ceratodon purpureus strain R40.</title>
        <authorList>
            <person name="Carey S.B."/>
            <person name="Jenkins J."/>
            <person name="Shu S."/>
            <person name="Lovell J.T."/>
            <person name="Sreedasyam A."/>
            <person name="Maumus F."/>
            <person name="Tiley G.P."/>
            <person name="Fernandez-Pozo N."/>
            <person name="Barry K."/>
            <person name="Chen C."/>
            <person name="Wang M."/>
            <person name="Lipzen A."/>
            <person name="Daum C."/>
            <person name="Saski C.A."/>
            <person name="Payton A.C."/>
            <person name="Mcbreen J.C."/>
            <person name="Conrad R.E."/>
            <person name="Kollar L.M."/>
            <person name="Olsson S."/>
            <person name="Huttunen S."/>
            <person name="Landis J.B."/>
            <person name="Wickett N.J."/>
            <person name="Johnson M.G."/>
            <person name="Rensing S.A."/>
            <person name="Grimwood J."/>
            <person name="Schmutz J."/>
            <person name="Mcdaniel S.F."/>
        </authorList>
    </citation>
    <scope>NUCLEOTIDE SEQUENCE</scope>
    <source>
        <strain evidence="2">R40</strain>
    </source>
</reference>
<proteinExistence type="predicted"/>
<organism evidence="2 3">
    <name type="scientific">Ceratodon purpureus</name>
    <name type="common">Fire moss</name>
    <name type="synonym">Dicranum purpureum</name>
    <dbReference type="NCBI Taxonomy" id="3225"/>
    <lineage>
        <taxon>Eukaryota</taxon>
        <taxon>Viridiplantae</taxon>
        <taxon>Streptophyta</taxon>
        <taxon>Embryophyta</taxon>
        <taxon>Bryophyta</taxon>
        <taxon>Bryophytina</taxon>
        <taxon>Bryopsida</taxon>
        <taxon>Dicranidae</taxon>
        <taxon>Pseudoditrichales</taxon>
        <taxon>Ditrichaceae</taxon>
        <taxon>Ceratodon</taxon>
    </lineage>
</organism>
<keyword evidence="1" id="KW-0732">Signal</keyword>
<sequence>MDPHSTCMHPPTTRRQCPPSIVRIFLLLSAARTCEGTGLIERSFEVLAVQCRSLVHMKGWSRRNLLTQRLLRIH</sequence>
<dbReference type="Proteomes" id="UP000822688">
    <property type="component" value="Chromosome V"/>
</dbReference>
<feature type="signal peptide" evidence="1">
    <location>
        <begin position="1"/>
        <end position="36"/>
    </location>
</feature>
<name>A0A8T0HUV7_CERPU</name>
<dbReference type="EMBL" id="CM026426">
    <property type="protein sequence ID" value="KAG0574505.1"/>
    <property type="molecule type" value="Genomic_DNA"/>
</dbReference>
<feature type="chain" id="PRO_5035770597" description="Secreted protein" evidence="1">
    <location>
        <begin position="37"/>
        <end position="74"/>
    </location>
</feature>